<dbReference type="InterPro" id="IPR013783">
    <property type="entry name" value="Ig-like_fold"/>
</dbReference>
<evidence type="ECO:0000313" key="3">
    <source>
        <dbReference type="Proteomes" id="UP001163821"/>
    </source>
</evidence>
<name>A0AA42C6F2_9BACT</name>
<dbReference type="RefSeq" id="WP_282591052.1">
    <property type="nucleotide sequence ID" value="NZ_JAPAAF010000006.1"/>
</dbReference>
<gene>
    <name evidence="2" type="ORF">N2K84_06885</name>
</gene>
<dbReference type="AlphaFoldDB" id="A0AA42C6F2"/>
<proteinExistence type="predicted"/>
<dbReference type="InterPro" id="IPR011044">
    <property type="entry name" value="Quino_amine_DH_bsu"/>
</dbReference>
<feature type="domain" description="BACON" evidence="1">
    <location>
        <begin position="235"/>
        <end position="319"/>
    </location>
</feature>
<organism evidence="2 3">
    <name type="scientific">Gaoshiqia sediminis</name>
    <dbReference type="NCBI Taxonomy" id="2986998"/>
    <lineage>
        <taxon>Bacteria</taxon>
        <taxon>Pseudomonadati</taxon>
        <taxon>Bacteroidota</taxon>
        <taxon>Bacteroidia</taxon>
        <taxon>Marinilabiliales</taxon>
        <taxon>Prolixibacteraceae</taxon>
        <taxon>Gaoshiqia</taxon>
    </lineage>
</organism>
<sequence length="666" mass="74226">MKTIITIIQRVSLLLLLCVPFLFEACNDEFLEENANQSFLLQDTLFITEKTIAQEITLGIPEAKNARYTIRVIPKWLEIAEMEGTFDNGYAKLSVSAVPLPEFNDLGFYEGSLHIYVEGKGTYYGTVFYARLGDPTITVQPAIVDFGTEDYATVTVSDTTANSILIWEIQELPNWLNANATNGMAVQNGSNMISFWVNRENLEPGVYTHNLVLWNNSLNEKFILPVSMKVVGPSMSVSPAQVDLGVSGTVAVTISNTTENSTLHWSIKDLPPWLLVSQTDGTTTRYQNSTITFSVNRENLDIGVYTHDLVIENDSENKTFVLPVRMEVVDFMDEALTTLLEGHIVDAEYHEGSGILAIITQTPKLLQLYHTNTNTLESFALESVPACISLAEDGSELLIGNTNATISRISLATPTVHQTLEIDCIPYDIVFGGNNWCYITPTLDQWVPFRSLNLQTGELVKSSSSSAIYEKTIIRKIPNKDNLLGTRTGLSPSGILLFDTSQGICNENINYWHEGIGNFWLTEDGSKFVCSTGRIYRTPDYTDDYVHSIDISPIGDLGANWDAPIKWTDHSAAANTLFVLRAAPDYYTNNNDSWIESYDAYSYEKLATYRPMPIVLTIGGVRKEYETKASFVFASNDETAIYVLKNVHQSYSIGNQWAIEKIITGN</sequence>
<protein>
    <recommendedName>
        <fullName evidence="1">BACON domain-containing protein</fullName>
    </recommendedName>
</protein>
<keyword evidence="3" id="KW-1185">Reference proteome</keyword>
<dbReference type="Proteomes" id="UP001163821">
    <property type="component" value="Unassembled WGS sequence"/>
</dbReference>
<comment type="caution">
    <text evidence="2">The sequence shown here is derived from an EMBL/GenBank/DDBJ whole genome shotgun (WGS) entry which is preliminary data.</text>
</comment>
<dbReference type="Pfam" id="PF19190">
    <property type="entry name" value="BACON_2"/>
    <property type="match status" value="2"/>
</dbReference>
<dbReference type="EMBL" id="JAPAAF010000006">
    <property type="protein sequence ID" value="MCW0482449.1"/>
    <property type="molecule type" value="Genomic_DNA"/>
</dbReference>
<evidence type="ECO:0000259" key="1">
    <source>
        <dbReference type="Pfam" id="PF19190"/>
    </source>
</evidence>
<reference evidence="2" key="1">
    <citation type="submission" date="2022-10" db="EMBL/GenBank/DDBJ databases">
        <title>Gaoshiqiia sediminis gen. nov., sp. nov., isolated from coastal sediment.</title>
        <authorList>
            <person name="Yu W.X."/>
            <person name="Mu D.S."/>
            <person name="Du J.Z."/>
            <person name="Liang Y.Q."/>
        </authorList>
    </citation>
    <scope>NUCLEOTIDE SEQUENCE</scope>
    <source>
        <strain evidence="2">A06</strain>
    </source>
</reference>
<evidence type="ECO:0000313" key="2">
    <source>
        <dbReference type="EMBL" id="MCW0482449.1"/>
    </source>
</evidence>
<dbReference type="SUPFAM" id="SSF50969">
    <property type="entry name" value="YVTN repeat-like/Quinoprotein amine dehydrogenase"/>
    <property type="match status" value="1"/>
</dbReference>
<accession>A0AA42C6F2</accession>
<dbReference type="Gene3D" id="2.60.40.10">
    <property type="entry name" value="Immunoglobulins"/>
    <property type="match status" value="1"/>
</dbReference>
<feature type="domain" description="BACON" evidence="1">
    <location>
        <begin position="137"/>
        <end position="208"/>
    </location>
</feature>
<dbReference type="InterPro" id="IPR024361">
    <property type="entry name" value="BACON"/>
</dbReference>